<dbReference type="AlphaFoldDB" id="X1BJR2"/>
<sequence>NLNLERRALKLALESEYEIIQRNIKRMGKNVKTSSNIGLDYMVYKIKDDVSNEEEYNYYKEKYGEKKVKKYYIDREPDHLYKY</sequence>
<organism evidence="1">
    <name type="scientific">marine sediment metagenome</name>
    <dbReference type="NCBI Taxonomy" id="412755"/>
    <lineage>
        <taxon>unclassified sequences</taxon>
        <taxon>metagenomes</taxon>
        <taxon>ecological metagenomes</taxon>
    </lineage>
</organism>
<proteinExistence type="predicted"/>
<accession>X1BJR2</accession>
<comment type="caution">
    <text evidence="1">The sequence shown here is derived from an EMBL/GenBank/DDBJ whole genome shotgun (WGS) entry which is preliminary data.</text>
</comment>
<gene>
    <name evidence="1" type="ORF">S01H4_45056</name>
</gene>
<feature type="non-terminal residue" evidence="1">
    <location>
        <position position="1"/>
    </location>
</feature>
<reference evidence="1" key="1">
    <citation type="journal article" date="2014" name="Front. Microbiol.">
        <title>High frequency of phylogenetically diverse reductive dehalogenase-homologous genes in deep subseafloor sedimentary metagenomes.</title>
        <authorList>
            <person name="Kawai M."/>
            <person name="Futagami T."/>
            <person name="Toyoda A."/>
            <person name="Takaki Y."/>
            <person name="Nishi S."/>
            <person name="Hori S."/>
            <person name="Arai W."/>
            <person name="Tsubouchi T."/>
            <person name="Morono Y."/>
            <person name="Uchiyama I."/>
            <person name="Ito T."/>
            <person name="Fujiyama A."/>
            <person name="Inagaki F."/>
            <person name="Takami H."/>
        </authorList>
    </citation>
    <scope>NUCLEOTIDE SEQUENCE</scope>
    <source>
        <strain evidence="1">Expedition CK06-06</strain>
    </source>
</reference>
<evidence type="ECO:0000313" key="1">
    <source>
        <dbReference type="EMBL" id="GAG96134.1"/>
    </source>
</evidence>
<name>X1BJR2_9ZZZZ</name>
<protein>
    <submittedName>
        <fullName evidence="1">Uncharacterized protein</fullName>
    </submittedName>
</protein>
<dbReference type="EMBL" id="BART01025053">
    <property type="protein sequence ID" value="GAG96134.1"/>
    <property type="molecule type" value="Genomic_DNA"/>
</dbReference>